<keyword evidence="3" id="KW-1185">Reference proteome</keyword>
<evidence type="ECO:0000256" key="1">
    <source>
        <dbReference type="SAM" id="MobiDB-lite"/>
    </source>
</evidence>
<evidence type="ECO:0000313" key="2">
    <source>
        <dbReference type="EMBL" id="MQL85623.1"/>
    </source>
</evidence>
<reference evidence="2" key="1">
    <citation type="submission" date="2017-07" db="EMBL/GenBank/DDBJ databases">
        <title>Taro Niue Genome Assembly and Annotation.</title>
        <authorList>
            <person name="Atibalentja N."/>
            <person name="Keating K."/>
            <person name="Fields C.J."/>
        </authorList>
    </citation>
    <scope>NUCLEOTIDE SEQUENCE</scope>
    <source>
        <strain evidence="2">Niue_2</strain>
        <tissue evidence="2">Leaf</tissue>
    </source>
</reference>
<accession>A0A843UY85</accession>
<comment type="caution">
    <text evidence="2">The sequence shown here is derived from an EMBL/GenBank/DDBJ whole genome shotgun (WGS) entry which is preliminary data.</text>
</comment>
<dbReference type="EMBL" id="NMUH01000839">
    <property type="protein sequence ID" value="MQL85623.1"/>
    <property type="molecule type" value="Genomic_DNA"/>
</dbReference>
<gene>
    <name evidence="2" type="ORF">Taro_018145</name>
</gene>
<name>A0A843UY85_COLES</name>
<evidence type="ECO:0000313" key="3">
    <source>
        <dbReference type="Proteomes" id="UP000652761"/>
    </source>
</evidence>
<protein>
    <submittedName>
        <fullName evidence="2">Uncharacterized protein</fullName>
    </submittedName>
</protein>
<dbReference type="AlphaFoldDB" id="A0A843UY85"/>
<proteinExistence type="predicted"/>
<feature type="region of interest" description="Disordered" evidence="1">
    <location>
        <begin position="112"/>
        <end position="160"/>
    </location>
</feature>
<dbReference type="Proteomes" id="UP000652761">
    <property type="component" value="Unassembled WGS sequence"/>
</dbReference>
<sequence length="160" mass="18245">MDEPASTPLGRWIFFALVGGMKQGSQKKLSLLDFHRVLVGGCFSAKNTFKTILIYGCLSMESCGRRKHPYRKHIEISKLKFLFVCRQASHAKKAQSIPEEEHFEREKGICIQRSRAAPPKDKGICIQRSRAVPPMEKGSASRGAEQRRQEKKKEKKRRSS</sequence>
<organism evidence="2 3">
    <name type="scientific">Colocasia esculenta</name>
    <name type="common">Wild taro</name>
    <name type="synonym">Arum esculentum</name>
    <dbReference type="NCBI Taxonomy" id="4460"/>
    <lineage>
        <taxon>Eukaryota</taxon>
        <taxon>Viridiplantae</taxon>
        <taxon>Streptophyta</taxon>
        <taxon>Embryophyta</taxon>
        <taxon>Tracheophyta</taxon>
        <taxon>Spermatophyta</taxon>
        <taxon>Magnoliopsida</taxon>
        <taxon>Liliopsida</taxon>
        <taxon>Araceae</taxon>
        <taxon>Aroideae</taxon>
        <taxon>Colocasieae</taxon>
        <taxon>Colocasia</taxon>
    </lineage>
</organism>